<name>A0A6V7NTL4_ANACO</name>
<organism evidence="1">
    <name type="scientific">Ananas comosus var. bracteatus</name>
    <name type="common">red pineapple</name>
    <dbReference type="NCBI Taxonomy" id="296719"/>
    <lineage>
        <taxon>Eukaryota</taxon>
        <taxon>Viridiplantae</taxon>
        <taxon>Streptophyta</taxon>
        <taxon>Embryophyta</taxon>
        <taxon>Tracheophyta</taxon>
        <taxon>Spermatophyta</taxon>
        <taxon>Magnoliopsida</taxon>
        <taxon>Liliopsida</taxon>
        <taxon>Poales</taxon>
        <taxon>Bromeliaceae</taxon>
        <taxon>Bromelioideae</taxon>
        <taxon>Ananas</taxon>
    </lineage>
</organism>
<dbReference type="AlphaFoldDB" id="A0A6V7NTL4"/>
<protein>
    <submittedName>
        <fullName evidence="1">Uncharacterized protein</fullName>
    </submittedName>
</protein>
<evidence type="ECO:0000313" key="1">
    <source>
        <dbReference type="EMBL" id="CAD1821862.1"/>
    </source>
</evidence>
<reference evidence="1" key="1">
    <citation type="submission" date="2020-07" db="EMBL/GenBank/DDBJ databases">
        <authorList>
            <person name="Lin J."/>
        </authorList>
    </citation>
    <scope>NUCLEOTIDE SEQUENCE</scope>
</reference>
<proteinExistence type="predicted"/>
<accession>A0A6V7NTL4</accession>
<dbReference type="EMBL" id="LR862141">
    <property type="protein sequence ID" value="CAD1821862.1"/>
    <property type="molecule type" value="Genomic_DNA"/>
</dbReference>
<gene>
    <name evidence="1" type="ORF">CB5_LOCUS5073</name>
</gene>
<sequence length="148" mass="16506">MRRALIPLDITHLLHNCIWALNYYSITLPRLAPFCAWGSVSPLWDRSQRALPQLSSALARCNRSLPMGPVSRGPVSPAETGSQELIFRDLANFFSSLASHAFGDRSLQQELVPESPKTAVCRFLILSSRNLPQCTFTHFNAFGISKAY</sequence>